<dbReference type="InterPro" id="IPR000719">
    <property type="entry name" value="Prot_kinase_dom"/>
</dbReference>
<evidence type="ECO:0000256" key="6">
    <source>
        <dbReference type="ARBA" id="ARBA00022777"/>
    </source>
</evidence>
<name>A0ABR3P1Z8_9PEZI</name>
<comment type="catalytic activity">
    <reaction evidence="9">
        <text>L-seryl-[protein] + ATP = O-phospho-L-seryl-[protein] + ADP + H(+)</text>
        <dbReference type="Rhea" id="RHEA:17989"/>
        <dbReference type="Rhea" id="RHEA-COMP:9863"/>
        <dbReference type="Rhea" id="RHEA-COMP:11604"/>
        <dbReference type="ChEBI" id="CHEBI:15378"/>
        <dbReference type="ChEBI" id="CHEBI:29999"/>
        <dbReference type="ChEBI" id="CHEBI:30616"/>
        <dbReference type="ChEBI" id="CHEBI:83421"/>
        <dbReference type="ChEBI" id="CHEBI:456216"/>
        <dbReference type="EC" id="2.7.11.1"/>
    </reaction>
</comment>
<accession>A0ABR3P1Z8</accession>
<dbReference type="PROSITE" id="PS00107">
    <property type="entry name" value="PROTEIN_KINASE_ATP"/>
    <property type="match status" value="1"/>
</dbReference>
<sequence length="1005" mass="112246">MNSDSLDPFSAVGTKSKQVQDAKDMMQMITERASRTGTAVPDYTFLELIGKGSFGRVYKCERNDTREVVAVKIIDVDDLDYRLDNTQKDEAIADFTKEVSTLKHLKDSRAKNINYIQEAFDLHSQLWIVSDYCPGGSVHTLMKAVPSGAGLEEHFIIPIARELAVALKYVHEAGVIHRDVKCGNILISEQGDVQLCDFGVAGVMEGQTSKRSTIIGTPFWMPPEMHSMEPDSQEGYGTEVDCWAFGCTVYEMATGMPPNHKFHPSMLRTVLKAAPRLGDGDFSQDLRDFVAFCLKENPQERPTARQILEHHYIADTYEQYPTNSLRQMIDRYVQWEQKGGQRASLFNPYGAAAPQLSEESEGDFDDWNFSTTESFNKDFAHRYSQLGVDTADFALPEAGNDKGVPAVESRGYKPFEEVQEDIKAKRGEKSMQRLFDPDASPYDYNEPVEDDEQPLSDLPLRNLPSNGAANRETLIDLDMGGSELDLQPAFNFDFGDVPTLKAARPPRASLLADDDDNEDYDFTIDAQNGKRATREWKMPWSADPEPEPMPEPLANENANRKTLDWQMPWGGETSLTEKPQNRRTQDWSFPLSEIATENPSRRTQDWTFATAEVSEAAVDAGNEFTFPPAQSEDDINPGFRPMLTRTATEPIGQFKDFLHPPAQITLTSENDTRSVRDSTPMIDLDMASGPNFDVNFDLDDDNTMTMHRNDHGASPAVSLAGSTETRRNPFFLADVDRVMEEENKRSSHRQSRSEPQLLAAPSILGDRPIHSRGPSTESIVRLSRDRGFSLSSTASSDVVDSNWGRDYNRRLTEHTREQLMNDLHDSAIAARPMMGLHSRMNSFDDTDVDSVGPTGVHMPEQDDADYPMAGMRPLRSVSALGHNMDDGAHGDLDMRSGRARAGTGGTTTTMATSNGYDSDSYYQPRRSMRMPIFPRVLAPDPEALGEMADQDLVDQELDRLLDDLQNGLGAAAEAFNRRERELSGADEPEDMNQHFRGFGSEGDGE</sequence>
<dbReference type="PROSITE" id="PS50011">
    <property type="entry name" value="PROTEIN_KINASE_DOM"/>
    <property type="match status" value="1"/>
</dbReference>
<keyword evidence="5 10" id="KW-0547">Nucleotide-binding</keyword>
<evidence type="ECO:0000256" key="4">
    <source>
        <dbReference type="ARBA" id="ARBA00022679"/>
    </source>
</evidence>
<evidence type="ECO:0000256" key="2">
    <source>
        <dbReference type="ARBA" id="ARBA00012513"/>
    </source>
</evidence>
<evidence type="ECO:0000313" key="14">
    <source>
        <dbReference type="Proteomes" id="UP001562354"/>
    </source>
</evidence>
<dbReference type="GeneID" id="95973870"/>
<dbReference type="SMART" id="SM00220">
    <property type="entry name" value="S_TKc"/>
    <property type="match status" value="1"/>
</dbReference>
<keyword evidence="7 10" id="KW-0067">ATP-binding</keyword>
<feature type="compositionally biased region" description="Basic and acidic residues" evidence="11">
    <location>
        <begin position="887"/>
        <end position="896"/>
    </location>
</feature>
<dbReference type="InterPro" id="IPR008271">
    <property type="entry name" value="Ser/Thr_kinase_AS"/>
</dbReference>
<dbReference type="InterPro" id="IPR011009">
    <property type="entry name" value="Kinase-like_dom_sf"/>
</dbReference>
<dbReference type="SUPFAM" id="SSF56112">
    <property type="entry name" value="Protein kinase-like (PK-like)"/>
    <property type="match status" value="1"/>
</dbReference>
<dbReference type="EMBL" id="JBFMKM010000018">
    <property type="protein sequence ID" value="KAL1296691.1"/>
    <property type="molecule type" value="Genomic_DNA"/>
</dbReference>
<evidence type="ECO:0000256" key="7">
    <source>
        <dbReference type="ARBA" id="ARBA00022840"/>
    </source>
</evidence>
<evidence type="ECO:0000313" key="13">
    <source>
        <dbReference type="EMBL" id="KAL1296691.1"/>
    </source>
</evidence>
<keyword evidence="4" id="KW-0808">Transferase</keyword>
<protein>
    <recommendedName>
        <fullName evidence="2">non-specific serine/threonine protein kinase</fullName>
        <ecNumber evidence="2">2.7.11.1</ecNumber>
    </recommendedName>
</protein>
<dbReference type="PROSITE" id="PS00108">
    <property type="entry name" value="PROTEIN_KINASE_ST"/>
    <property type="match status" value="1"/>
</dbReference>
<reference evidence="13 14" key="1">
    <citation type="submission" date="2024-07" db="EMBL/GenBank/DDBJ databases">
        <title>Draft sequence of the Neodothiora populina.</title>
        <authorList>
            <person name="Drown D.D."/>
            <person name="Schuette U.S."/>
            <person name="Buechlein A.B."/>
            <person name="Rusch D.R."/>
            <person name="Winton L.W."/>
            <person name="Adams G.A."/>
        </authorList>
    </citation>
    <scope>NUCLEOTIDE SEQUENCE [LARGE SCALE GENOMIC DNA]</scope>
    <source>
        <strain evidence="13 14">CPC 39397</strain>
    </source>
</reference>
<evidence type="ECO:0000256" key="1">
    <source>
        <dbReference type="ARBA" id="ARBA00008874"/>
    </source>
</evidence>
<evidence type="ECO:0000256" key="5">
    <source>
        <dbReference type="ARBA" id="ARBA00022741"/>
    </source>
</evidence>
<feature type="domain" description="Protein kinase" evidence="12">
    <location>
        <begin position="43"/>
        <end position="313"/>
    </location>
</feature>
<proteinExistence type="inferred from homology"/>
<organism evidence="13 14">
    <name type="scientific">Neodothiora populina</name>
    <dbReference type="NCBI Taxonomy" id="2781224"/>
    <lineage>
        <taxon>Eukaryota</taxon>
        <taxon>Fungi</taxon>
        <taxon>Dikarya</taxon>
        <taxon>Ascomycota</taxon>
        <taxon>Pezizomycotina</taxon>
        <taxon>Dothideomycetes</taxon>
        <taxon>Dothideomycetidae</taxon>
        <taxon>Dothideales</taxon>
        <taxon>Dothioraceae</taxon>
        <taxon>Neodothiora</taxon>
    </lineage>
</organism>
<feature type="region of interest" description="Disordered" evidence="11">
    <location>
        <begin position="978"/>
        <end position="1005"/>
    </location>
</feature>
<comment type="catalytic activity">
    <reaction evidence="8">
        <text>L-threonyl-[protein] + ATP = O-phospho-L-threonyl-[protein] + ADP + H(+)</text>
        <dbReference type="Rhea" id="RHEA:46608"/>
        <dbReference type="Rhea" id="RHEA-COMP:11060"/>
        <dbReference type="Rhea" id="RHEA-COMP:11605"/>
        <dbReference type="ChEBI" id="CHEBI:15378"/>
        <dbReference type="ChEBI" id="CHEBI:30013"/>
        <dbReference type="ChEBI" id="CHEBI:30616"/>
        <dbReference type="ChEBI" id="CHEBI:61977"/>
        <dbReference type="ChEBI" id="CHEBI:456216"/>
        <dbReference type="EC" id="2.7.11.1"/>
    </reaction>
</comment>
<keyword evidence="6" id="KW-0418">Kinase</keyword>
<comment type="caution">
    <text evidence="13">The sequence shown here is derived from an EMBL/GenBank/DDBJ whole genome shotgun (WGS) entry which is preliminary data.</text>
</comment>
<comment type="similarity">
    <text evidence="1">Belongs to the protein kinase superfamily. STE Ser/Thr protein kinase family. STE20 subfamily.</text>
</comment>
<evidence type="ECO:0000256" key="11">
    <source>
        <dbReference type="SAM" id="MobiDB-lite"/>
    </source>
</evidence>
<dbReference type="RefSeq" id="XP_069196373.1">
    <property type="nucleotide sequence ID" value="XM_069340941.1"/>
</dbReference>
<dbReference type="Proteomes" id="UP001562354">
    <property type="component" value="Unassembled WGS sequence"/>
</dbReference>
<keyword evidence="3" id="KW-0723">Serine/threonine-protein kinase</keyword>
<dbReference type="InterPro" id="IPR017441">
    <property type="entry name" value="Protein_kinase_ATP_BS"/>
</dbReference>
<gene>
    <name evidence="13" type="ORF">AAFC00_000167</name>
</gene>
<evidence type="ECO:0000256" key="10">
    <source>
        <dbReference type="PROSITE-ProRule" id="PRU10141"/>
    </source>
</evidence>
<dbReference type="PANTHER" id="PTHR48012:SF10">
    <property type="entry name" value="FI20177P1"/>
    <property type="match status" value="1"/>
</dbReference>
<feature type="region of interest" description="Disordered" evidence="11">
    <location>
        <begin position="887"/>
        <end position="919"/>
    </location>
</feature>
<dbReference type="PANTHER" id="PTHR48012">
    <property type="entry name" value="STERILE20-LIKE KINASE, ISOFORM B-RELATED"/>
    <property type="match status" value="1"/>
</dbReference>
<evidence type="ECO:0000256" key="9">
    <source>
        <dbReference type="ARBA" id="ARBA00048679"/>
    </source>
</evidence>
<evidence type="ECO:0000256" key="8">
    <source>
        <dbReference type="ARBA" id="ARBA00047899"/>
    </source>
</evidence>
<dbReference type="InterPro" id="IPR050629">
    <property type="entry name" value="STE20/SPS1-PAK"/>
</dbReference>
<keyword evidence="14" id="KW-1185">Reference proteome</keyword>
<evidence type="ECO:0000256" key="3">
    <source>
        <dbReference type="ARBA" id="ARBA00022527"/>
    </source>
</evidence>
<feature type="binding site" evidence="10">
    <location>
        <position position="72"/>
    </location>
    <ligand>
        <name>ATP</name>
        <dbReference type="ChEBI" id="CHEBI:30616"/>
    </ligand>
</feature>
<dbReference type="EC" id="2.7.11.1" evidence="2"/>
<dbReference type="Gene3D" id="1.10.510.10">
    <property type="entry name" value="Transferase(Phosphotransferase) domain 1"/>
    <property type="match status" value="1"/>
</dbReference>
<evidence type="ECO:0000259" key="12">
    <source>
        <dbReference type="PROSITE" id="PS50011"/>
    </source>
</evidence>
<dbReference type="Pfam" id="PF00069">
    <property type="entry name" value="Pkinase"/>
    <property type="match status" value="1"/>
</dbReference>
<feature type="region of interest" description="Disordered" evidence="11">
    <location>
        <begin position="426"/>
        <end position="464"/>
    </location>
</feature>